<dbReference type="EMBL" id="NCKW01004952">
    <property type="protein sequence ID" value="POM73999.1"/>
    <property type="molecule type" value="Genomic_DNA"/>
</dbReference>
<reference evidence="1 2" key="1">
    <citation type="journal article" date="2017" name="Genome Biol. Evol.">
        <title>Phytophthora megakarya and P. palmivora, closely related causal agents of cacao black pod rot, underwent increases in genome sizes and gene numbers by different mechanisms.</title>
        <authorList>
            <person name="Ali S.S."/>
            <person name="Shao J."/>
            <person name="Lary D.J."/>
            <person name="Kronmiller B."/>
            <person name="Shen D."/>
            <person name="Strem M.D."/>
            <person name="Amoako-Attah I."/>
            <person name="Akrofi A.Y."/>
            <person name="Begoude B.A."/>
            <person name="Ten Hoopen G.M."/>
            <person name="Coulibaly K."/>
            <person name="Kebe B.I."/>
            <person name="Melnick R.L."/>
            <person name="Guiltinan M.J."/>
            <person name="Tyler B.M."/>
            <person name="Meinhardt L.W."/>
            <person name="Bailey B.A."/>
        </authorList>
    </citation>
    <scope>NUCLEOTIDE SEQUENCE [LARGE SCALE GENOMIC DNA]</scope>
    <source>
        <strain evidence="2">sbr112.9</strain>
    </source>
</reference>
<protein>
    <submittedName>
        <fullName evidence="1">Uncharacterized protein</fullName>
    </submittedName>
</protein>
<sequence>MFNPAATDGAMQHYQADKLQHWAMTMTSYRYVIEHIRGSENVWADMLSRWGNSEHVSSTGIVVVPAISPLQNDNFQWPTLGEVRAVQNSQENKPDIVSWSEERSCFVVGGDRLTMREAVNTVENAQQQLQLDRGAGGRIWLKM</sequence>
<keyword evidence="2" id="KW-1185">Reference proteome</keyword>
<dbReference type="AlphaFoldDB" id="A0A2P4Y8J1"/>
<organism evidence="1 2">
    <name type="scientific">Phytophthora palmivora</name>
    <dbReference type="NCBI Taxonomy" id="4796"/>
    <lineage>
        <taxon>Eukaryota</taxon>
        <taxon>Sar</taxon>
        <taxon>Stramenopiles</taxon>
        <taxon>Oomycota</taxon>
        <taxon>Peronosporomycetes</taxon>
        <taxon>Peronosporales</taxon>
        <taxon>Peronosporaceae</taxon>
        <taxon>Phytophthora</taxon>
    </lineage>
</organism>
<evidence type="ECO:0000313" key="2">
    <source>
        <dbReference type="Proteomes" id="UP000237271"/>
    </source>
</evidence>
<dbReference type="Proteomes" id="UP000237271">
    <property type="component" value="Unassembled WGS sequence"/>
</dbReference>
<evidence type="ECO:0000313" key="1">
    <source>
        <dbReference type="EMBL" id="POM73999.1"/>
    </source>
</evidence>
<dbReference type="OrthoDB" id="126515at2759"/>
<accession>A0A2P4Y8J1</accession>
<comment type="caution">
    <text evidence="1">The sequence shown here is derived from an EMBL/GenBank/DDBJ whole genome shotgun (WGS) entry which is preliminary data.</text>
</comment>
<proteinExistence type="predicted"/>
<name>A0A2P4Y8J1_9STRA</name>
<gene>
    <name evidence="1" type="ORF">PHPALM_9094</name>
</gene>